<dbReference type="EMBL" id="CABQ01000026">
    <property type="protein sequence ID" value="CBI06848.1"/>
    <property type="molecule type" value="Genomic_DNA"/>
</dbReference>
<evidence type="ECO:0000256" key="1">
    <source>
        <dbReference type="ARBA" id="ARBA00005336"/>
    </source>
</evidence>
<keyword evidence="2 4" id="KW-0378">Hydrolase</keyword>
<name>E6QHY3_9ZZZZ</name>
<dbReference type="InterPro" id="IPR001764">
    <property type="entry name" value="Glyco_hydro_3_N"/>
</dbReference>
<evidence type="ECO:0000256" key="2">
    <source>
        <dbReference type="ARBA" id="ARBA00022801"/>
    </source>
</evidence>
<comment type="caution">
    <text evidence="4">The sequence shown here is derived from an EMBL/GenBank/DDBJ whole genome shotgun (WGS) entry which is preliminary data.</text>
</comment>
<gene>
    <name evidence="4" type="ORF">CARN6_0124</name>
</gene>
<dbReference type="GO" id="GO:0008422">
    <property type="term" value="F:beta-glucosidase activity"/>
    <property type="evidence" value="ECO:0007669"/>
    <property type="project" value="UniProtKB-EC"/>
</dbReference>
<dbReference type="GO" id="GO:0005975">
    <property type="term" value="P:carbohydrate metabolic process"/>
    <property type="evidence" value="ECO:0007669"/>
    <property type="project" value="InterPro"/>
</dbReference>
<sequence>MAQRHPQPEPAWAHAAWMDKSLSPDQRADLVLKEMTLDEKIGLLHGEGMAGWGKPNAFAYLGNGGAGFTLGVERLGIPIIQMSDAAYGVRSSAMNGRYSTALPSNLGAAASWDTEAACQYGALIGSELRAQGYNMTLGGGVNLTREPRNGRTFEYQGEDPILAGTLVGNRIRCEQAQHVIGDIKHYAVNDQESGRNEVNAIISKRAMQETDLLAFHIGIEIGNPQAVMCSYNAINGDFACENKYTLTDVLRKSWGFQGFVLSDWGGTHSTVKASAAGLDNEQPGEVFYGDAYKQAVLAGTISQAELDEHVHRILRAEFAAGLVDNPVEKSVVDVEGDLAIAQHVEEQSIVLLRNEHNQLPLSASSLHSIAVIGDHADMGMISGGGCAQVDPPGASSSHWLEHVWFPTSPFKAIAAKAPEARVVFASGADVAAAAALAAKSDVALVFVNQWTSEGMDLPDLSLPDNQDALVEAVAKANPHTVVVLETGTVVLMPWVNQVSGIVEAWYSGSKGADAVANVLFGAVNPTAKLPVTFPLSVADLPHPTLVKPPARSEGAAPVQRHILTEPTFSVTYDEGVKIGYKWYDAEKKPVLFPFGFGLSYTTYSYSGLKVTSGAKPTVGFTVKNTGSRAGVEIAEVYAALPASAQEPPKRLVGWSRVALNPGESKQVTVSIDPVYLSIFDESANAFQLVPGSYTFLVGGSSQSLPQKKTVTLK</sequence>
<dbReference type="EC" id="3.2.1.21" evidence="4"/>
<dbReference type="SUPFAM" id="SSF52279">
    <property type="entry name" value="Beta-D-glucan exohydrolase, C-terminal domain"/>
    <property type="match status" value="1"/>
</dbReference>
<dbReference type="Gene3D" id="2.60.40.10">
    <property type="entry name" value="Immunoglobulins"/>
    <property type="match status" value="1"/>
</dbReference>
<dbReference type="InterPro" id="IPR050288">
    <property type="entry name" value="Cellulose_deg_GH3"/>
</dbReference>
<keyword evidence="4" id="KW-0326">Glycosidase</keyword>
<comment type="similarity">
    <text evidence="1">Belongs to the glycosyl hydrolase 3 family.</text>
</comment>
<protein>
    <submittedName>
        <fullName evidence="4">Beta-glucosidase</fullName>
        <ecNumber evidence="4">3.2.1.21</ecNumber>
    </submittedName>
</protein>
<accession>E6QHY3</accession>
<dbReference type="PANTHER" id="PTHR42715">
    <property type="entry name" value="BETA-GLUCOSIDASE"/>
    <property type="match status" value="1"/>
</dbReference>
<organism evidence="4">
    <name type="scientific">mine drainage metagenome</name>
    <dbReference type="NCBI Taxonomy" id="410659"/>
    <lineage>
        <taxon>unclassified sequences</taxon>
        <taxon>metagenomes</taxon>
        <taxon>ecological metagenomes</taxon>
    </lineage>
</organism>
<dbReference type="InterPro" id="IPR026891">
    <property type="entry name" value="Fn3-like"/>
</dbReference>
<dbReference type="Pfam" id="PF00933">
    <property type="entry name" value="Glyco_hydro_3"/>
    <property type="match status" value="1"/>
</dbReference>
<dbReference type="PRINTS" id="PR00133">
    <property type="entry name" value="GLHYDRLASE3"/>
</dbReference>
<dbReference type="SUPFAM" id="SSF51445">
    <property type="entry name" value="(Trans)glycosidases"/>
    <property type="match status" value="1"/>
</dbReference>
<dbReference type="AlphaFoldDB" id="E6QHY3"/>
<dbReference type="Gene3D" id="3.20.20.300">
    <property type="entry name" value="Glycoside hydrolase, family 3, N-terminal domain"/>
    <property type="match status" value="1"/>
</dbReference>
<dbReference type="InterPro" id="IPR013783">
    <property type="entry name" value="Ig-like_fold"/>
</dbReference>
<proteinExistence type="inferred from homology"/>
<dbReference type="Pfam" id="PF14310">
    <property type="entry name" value="Fn3-like"/>
    <property type="match status" value="1"/>
</dbReference>
<reference evidence="4" key="1">
    <citation type="submission" date="2009-10" db="EMBL/GenBank/DDBJ databases">
        <title>Diversity of trophic interactions inside an arsenic-rich microbial ecosystem.</title>
        <authorList>
            <person name="Bertin P.N."/>
            <person name="Heinrich-Salmeron A."/>
            <person name="Pelletier E."/>
            <person name="Goulhen-Chollet F."/>
            <person name="Arsene-Ploetze F."/>
            <person name="Gallien S."/>
            <person name="Calteau A."/>
            <person name="Vallenet D."/>
            <person name="Casiot C."/>
            <person name="Chane-Woon-Ming B."/>
            <person name="Giloteaux L."/>
            <person name="Barakat M."/>
            <person name="Bonnefoy V."/>
            <person name="Bruneel O."/>
            <person name="Chandler M."/>
            <person name="Cleiss J."/>
            <person name="Duran R."/>
            <person name="Elbaz-Poulichet F."/>
            <person name="Fonknechten N."/>
            <person name="Lauga B."/>
            <person name="Mornico D."/>
            <person name="Ortet P."/>
            <person name="Schaeffer C."/>
            <person name="Siguier P."/>
            <person name="Alexander Thil Smith A."/>
            <person name="Van Dorsselaer A."/>
            <person name="Weissenbach J."/>
            <person name="Medigue C."/>
            <person name="Le Paslier D."/>
        </authorList>
    </citation>
    <scope>NUCLEOTIDE SEQUENCE</scope>
</reference>
<dbReference type="PANTHER" id="PTHR42715:SF10">
    <property type="entry name" value="BETA-GLUCOSIDASE"/>
    <property type="match status" value="1"/>
</dbReference>
<dbReference type="InterPro" id="IPR017853">
    <property type="entry name" value="GH"/>
</dbReference>
<dbReference type="InterPro" id="IPR002772">
    <property type="entry name" value="Glyco_hydro_3_C"/>
</dbReference>
<dbReference type="Gene3D" id="3.40.50.1700">
    <property type="entry name" value="Glycoside hydrolase family 3 C-terminal domain"/>
    <property type="match status" value="1"/>
</dbReference>
<dbReference type="Pfam" id="PF01915">
    <property type="entry name" value="Glyco_hydro_3_C"/>
    <property type="match status" value="1"/>
</dbReference>
<evidence type="ECO:0000313" key="4">
    <source>
        <dbReference type="EMBL" id="CBI06848.1"/>
    </source>
</evidence>
<dbReference type="InterPro" id="IPR036881">
    <property type="entry name" value="Glyco_hydro_3_C_sf"/>
</dbReference>
<feature type="domain" description="Fibronectin type III-like" evidence="3">
    <location>
        <begin position="632"/>
        <end position="701"/>
    </location>
</feature>
<dbReference type="InterPro" id="IPR036962">
    <property type="entry name" value="Glyco_hydro_3_N_sf"/>
</dbReference>
<dbReference type="SMART" id="SM01217">
    <property type="entry name" value="Fn3_like"/>
    <property type="match status" value="1"/>
</dbReference>
<evidence type="ECO:0000259" key="3">
    <source>
        <dbReference type="SMART" id="SM01217"/>
    </source>
</evidence>